<organism evidence="1 2">
    <name type="scientific">Kingdonia uniflora</name>
    <dbReference type="NCBI Taxonomy" id="39325"/>
    <lineage>
        <taxon>Eukaryota</taxon>
        <taxon>Viridiplantae</taxon>
        <taxon>Streptophyta</taxon>
        <taxon>Embryophyta</taxon>
        <taxon>Tracheophyta</taxon>
        <taxon>Spermatophyta</taxon>
        <taxon>Magnoliopsida</taxon>
        <taxon>Ranunculales</taxon>
        <taxon>Circaeasteraceae</taxon>
        <taxon>Kingdonia</taxon>
    </lineage>
</organism>
<evidence type="ECO:0000313" key="1">
    <source>
        <dbReference type="EMBL" id="KAF6147142.1"/>
    </source>
</evidence>
<sequence>MFIEASEVGYNPIPNNLPVASTVSVTGHSLRQMNVLTHEEQEAVRLKYNAKKRKNYKMTQLSKKATKVHCSNFDYIQIKEIGKEKLNELPETLHPKFSHDANMSNIIRTPMFIEAREVGSIPIPDNLPTYSSLSVTGGTNKEQCIDQNASVLLGTSCGINDTLNKGNAQFVLIMDTTSDTGEPIIANDVFESLRYAANIDAPIVIAATSTDTSDTCILVLLITPLLTNVACYLMCLWKIVLAILLS</sequence>
<reference evidence="1 2" key="1">
    <citation type="journal article" date="2020" name="IScience">
        <title>Genome Sequencing of the Endangered Kingdonia uniflora (Circaeasteraceae, Ranunculales) Reveals Potential Mechanisms of Evolutionary Specialization.</title>
        <authorList>
            <person name="Sun Y."/>
            <person name="Deng T."/>
            <person name="Zhang A."/>
            <person name="Moore M.J."/>
            <person name="Landis J.B."/>
            <person name="Lin N."/>
            <person name="Zhang H."/>
            <person name="Zhang X."/>
            <person name="Huang J."/>
            <person name="Zhang X."/>
            <person name="Sun H."/>
            <person name="Wang H."/>
        </authorList>
    </citation>
    <scope>NUCLEOTIDE SEQUENCE [LARGE SCALE GENOMIC DNA]</scope>
    <source>
        <strain evidence="1">TB1705</strain>
        <tissue evidence="1">Leaf</tissue>
    </source>
</reference>
<keyword evidence="2" id="KW-1185">Reference proteome</keyword>
<dbReference type="EMBL" id="JACGCM010001948">
    <property type="protein sequence ID" value="KAF6147142.1"/>
    <property type="molecule type" value="Genomic_DNA"/>
</dbReference>
<proteinExistence type="predicted"/>
<gene>
    <name evidence="1" type="ORF">GIB67_036861</name>
</gene>
<comment type="caution">
    <text evidence="1">The sequence shown here is derived from an EMBL/GenBank/DDBJ whole genome shotgun (WGS) entry which is preliminary data.</text>
</comment>
<protein>
    <submittedName>
        <fullName evidence="1">Uncharacterized protein</fullName>
    </submittedName>
</protein>
<dbReference type="Proteomes" id="UP000541444">
    <property type="component" value="Unassembled WGS sequence"/>
</dbReference>
<name>A0A7J7LX47_9MAGN</name>
<evidence type="ECO:0000313" key="2">
    <source>
        <dbReference type="Proteomes" id="UP000541444"/>
    </source>
</evidence>
<accession>A0A7J7LX47</accession>
<dbReference type="AlphaFoldDB" id="A0A7J7LX47"/>